<dbReference type="RefSeq" id="WP_315650687.1">
    <property type="nucleotide sequence ID" value="NZ_JAVXZY010000004.1"/>
</dbReference>
<gene>
    <name evidence="1" type="ORF">RQP53_12745</name>
</gene>
<keyword evidence="1" id="KW-0808">Transferase</keyword>
<dbReference type="Gene3D" id="3.40.50.300">
    <property type="entry name" value="P-loop containing nucleotide triphosphate hydrolases"/>
    <property type="match status" value="1"/>
</dbReference>
<dbReference type="EMBL" id="JAVXZY010000004">
    <property type="protein sequence ID" value="MDT9000137.1"/>
    <property type="molecule type" value="Genomic_DNA"/>
</dbReference>
<dbReference type="NCBIfam" id="TIGR04352">
    <property type="entry name" value="HprK_rel_A"/>
    <property type="match status" value="1"/>
</dbReference>
<sequence length="305" mass="33626">MKVSALSPREFAQRLADGELLIDIHPFVTRLRSRVPRLTRELALMYAEFPLLPPDSFADFHIEIRLEGLLRRWLRPQARFIYDGKPAFLPLPADHALTMVEWGLNWCVASHAHQFLVIHAAVLERGGMAIVLPAPPGSGKSTLCAALMLRGWRLLSDELALFDMASGLVHGMARPVNLKNASIGVIRAFEPAAVFSEEIPDTAKGTVALLRAPAEAVARRKEPARPRWVVLPAYQAGAATALLRMDRAESMMLMAEQSFNYDIHGRRGFDALTDLCAGADCYRFEYSRLDEGIAAIDALATEAGA</sequence>
<keyword evidence="1" id="KW-0418">Kinase</keyword>
<protein>
    <submittedName>
        <fullName evidence="1">HprK-related kinase A</fullName>
    </submittedName>
</protein>
<reference evidence="1" key="1">
    <citation type="submission" date="2023-09" db="EMBL/GenBank/DDBJ databases">
        <title>Paucibacter sp. APW11 Genome sequencing and assembly.</title>
        <authorList>
            <person name="Kim I."/>
        </authorList>
    </citation>
    <scope>NUCLEOTIDE SEQUENCE</scope>
    <source>
        <strain evidence="1">APW11</strain>
    </source>
</reference>
<name>A0ABU3PC41_9BURK</name>
<dbReference type="SUPFAM" id="SSF53795">
    <property type="entry name" value="PEP carboxykinase-like"/>
    <property type="match status" value="1"/>
</dbReference>
<evidence type="ECO:0000313" key="1">
    <source>
        <dbReference type="EMBL" id="MDT9000137.1"/>
    </source>
</evidence>
<organism evidence="1 2">
    <name type="scientific">Roseateles aquae</name>
    <dbReference type="NCBI Taxonomy" id="3077235"/>
    <lineage>
        <taxon>Bacteria</taxon>
        <taxon>Pseudomonadati</taxon>
        <taxon>Pseudomonadota</taxon>
        <taxon>Betaproteobacteria</taxon>
        <taxon>Burkholderiales</taxon>
        <taxon>Sphaerotilaceae</taxon>
        <taxon>Roseateles</taxon>
    </lineage>
</organism>
<proteinExistence type="predicted"/>
<dbReference type="GO" id="GO:0016301">
    <property type="term" value="F:kinase activity"/>
    <property type="evidence" value="ECO:0007669"/>
    <property type="project" value="UniProtKB-KW"/>
</dbReference>
<dbReference type="InterPro" id="IPR027600">
    <property type="entry name" value="HprK-rel_A"/>
</dbReference>
<dbReference type="InterPro" id="IPR027417">
    <property type="entry name" value="P-loop_NTPase"/>
</dbReference>
<dbReference type="Proteomes" id="UP001246372">
    <property type="component" value="Unassembled WGS sequence"/>
</dbReference>
<comment type="caution">
    <text evidence="1">The sequence shown here is derived from an EMBL/GenBank/DDBJ whole genome shotgun (WGS) entry which is preliminary data.</text>
</comment>
<accession>A0ABU3PC41</accession>
<evidence type="ECO:0000313" key="2">
    <source>
        <dbReference type="Proteomes" id="UP001246372"/>
    </source>
</evidence>
<keyword evidence="2" id="KW-1185">Reference proteome</keyword>